<dbReference type="Gene3D" id="3.80.10.10">
    <property type="entry name" value="Ribonuclease Inhibitor"/>
    <property type="match status" value="1"/>
</dbReference>
<feature type="domain" description="NB-ARC" evidence="5">
    <location>
        <begin position="223"/>
        <end position="395"/>
    </location>
</feature>
<dbReference type="Proteomes" id="UP000323000">
    <property type="component" value="Chromosome 2"/>
</dbReference>
<dbReference type="Pfam" id="PF18052">
    <property type="entry name" value="Rx_N"/>
    <property type="match status" value="1"/>
</dbReference>
<feature type="region of interest" description="Disordered" evidence="4">
    <location>
        <begin position="892"/>
        <end position="917"/>
    </location>
</feature>
<name>A0A5C7IGL4_9ROSI</name>
<organism evidence="9 10">
    <name type="scientific">Acer yangbiense</name>
    <dbReference type="NCBI Taxonomy" id="1000413"/>
    <lineage>
        <taxon>Eukaryota</taxon>
        <taxon>Viridiplantae</taxon>
        <taxon>Streptophyta</taxon>
        <taxon>Embryophyta</taxon>
        <taxon>Tracheophyta</taxon>
        <taxon>Spermatophyta</taxon>
        <taxon>Magnoliopsida</taxon>
        <taxon>eudicotyledons</taxon>
        <taxon>Gunneridae</taxon>
        <taxon>Pentapetalae</taxon>
        <taxon>rosids</taxon>
        <taxon>malvids</taxon>
        <taxon>Sapindales</taxon>
        <taxon>Sapindaceae</taxon>
        <taxon>Hippocastanoideae</taxon>
        <taxon>Acereae</taxon>
        <taxon>Acer</taxon>
    </lineage>
</organism>
<accession>A0A5C7IGL4</accession>
<dbReference type="Gene3D" id="1.20.5.4130">
    <property type="match status" value="1"/>
</dbReference>
<dbReference type="InterPro" id="IPR044974">
    <property type="entry name" value="Disease_R_plants"/>
</dbReference>
<dbReference type="FunFam" id="1.10.10.10:FF:000322">
    <property type="entry name" value="Probable disease resistance protein At1g63360"/>
    <property type="match status" value="1"/>
</dbReference>
<dbReference type="OrthoDB" id="2973320at2759"/>
<dbReference type="CDD" id="cd14798">
    <property type="entry name" value="RX-CC_like"/>
    <property type="match status" value="1"/>
</dbReference>
<dbReference type="Gene3D" id="3.40.50.300">
    <property type="entry name" value="P-loop containing nucleotide triphosphate hydrolases"/>
    <property type="match status" value="1"/>
</dbReference>
<sequence length="917" mass="107322">MAEVIVSVVLKLIAREVDSLVSQEYRHEVKGLSDDLKSVLRFLKDAEERQYGDVEIHKWVSEIRELAYDIEDVLYMLHLKVQRKRGCFLFFSGTVNFFEQCQQPEQMGCFQEVFCDVFCLGEIKELLRHYMGSRTQYMGIEKCYMARKIKKIRNELTELLNRGQEYNLQESNSVRLLFKNSHKNEYSLQLRSDGEGRSDAFGRLRELIRSTSFAVEENVVGFEDEARTLLDKLLGENQNLFIISIYGISGLGKTTLARKLYHNSDVRMRFGCYAWVYVSQDYTIQDLLRRIINSFRFKTIKMEVLEKMNEEDLGRHLYESMQGRSYIVVIDNLWDKEVWKILNKAFPDNNNGSRVIITTRNEGVIEKSDEGTYFHELRYLTSKESWQLFCEKSFKHFNVDVGMKKQAKLAKEMVKKCIGLPLAIIVLSELLSTKNPEEWPVVHGYLWQHLEDDFFGLHPLLVLNFDSLPYRLKSCFLYLSCFPKDFEIKIEKLIHLLVVEDFIPHVEGYTMEETAKDYIDEFINKNLIQVGQRYWGRILTCRVHNIVRDLAVEKAKSNFLDIYDEAYHSYISSCPRQVIYFNTESSLWLQKCNPRLRSLFLYGEYEFSVPMCKRFSLLKVLVDGSISNDYVTRKSIRLKYLGLKNSFIFLSPSIDFFLPRLQTLDVPRSVFPVNLPSEICESQELRHLIGNFSCVPSSIESLTELQTLRSITNRAWTEINTEMLVNLRELWLVGPLKGLLVFSFDSMSNLTSLRILSVELGHDDDSFGSLQPLSHCRHLVELRLRGKMESLPDNINGVLPNLECLSLRDSRLKDNPMPLLENLPNLKILHLGYRFYSRKKIMCSANGFRRLEILLFDEHKFQIEEWHVEEGALLRLKGLRIPENFKVKIPERLRSLPTPDPREYTTKPPDDVDQYQV</sequence>
<dbReference type="InterPro" id="IPR036388">
    <property type="entry name" value="WH-like_DNA-bd_sf"/>
</dbReference>
<gene>
    <name evidence="9" type="ORF">EZV62_003405</name>
</gene>
<evidence type="ECO:0000256" key="4">
    <source>
        <dbReference type="SAM" id="MobiDB-lite"/>
    </source>
</evidence>
<keyword evidence="10" id="KW-1185">Reference proteome</keyword>
<dbReference type="AlphaFoldDB" id="A0A5C7IGL4"/>
<dbReference type="GO" id="GO:0098542">
    <property type="term" value="P:defense response to other organism"/>
    <property type="evidence" value="ECO:0007669"/>
    <property type="project" value="TreeGrafter"/>
</dbReference>
<keyword evidence="2" id="KW-0547">Nucleotide-binding</keyword>
<evidence type="ECO:0000313" key="9">
    <source>
        <dbReference type="EMBL" id="TXG68470.1"/>
    </source>
</evidence>
<evidence type="ECO:0000256" key="3">
    <source>
        <dbReference type="ARBA" id="ARBA00022821"/>
    </source>
</evidence>
<feature type="domain" description="Disease resistance N-terminal" evidence="6">
    <location>
        <begin position="5"/>
        <end position="85"/>
    </location>
</feature>
<evidence type="ECO:0000256" key="2">
    <source>
        <dbReference type="ARBA" id="ARBA00022741"/>
    </source>
</evidence>
<feature type="domain" description="Disease resistance R13L4/SHOC-2-like LRR" evidence="8">
    <location>
        <begin position="596"/>
        <end position="882"/>
    </location>
</feature>
<evidence type="ECO:0008006" key="11">
    <source>
        <dbReference type="Google" id="ProtNLM"/>
    </source>
</evidence>
<dbReference type="Gene3D" id="1.10.8.430">
    <property type="entry name" value="Helical domain of apoptotic protease-activating factors"/>
    <property type="match status" value="1"/>
</dbReference>
<protein>
    <recommendedName>
        <fullName evidence="11">AAA+ ATPase domain-containing protein</fullName>
    </recommendedName>
</protein>
<dbReference type="PANTHER" id="PTHR23155:SF1185">
    <property type="entry name" value="DISEASE RESISTANCE RPP8-LIKE PROTEIN 3-RELATED"/>
    <property type="match status" value="1"/>
</dbReference>
<dbReference type="InterPro" id="IPR055414">
    <property type="entry name" value="LRR_R13L4/SHOC2-like"/>
</dbReference>
<dbReference type="FunFam" id="3.40.50.300:FF:001091">
    <property type="entry name" value="Probable disease resistance protein At1g61300"/>
    <property type="match status" value="1"/>
</dbReference>
<evidence type="ECO:0000259" key="6">
    <source>
        <dbReference type="Pfam" id="PF18052"/>
    </source>
</evidence>
<dbReference type="PRINTS" id="PR00364">
    <property type="entry name" value="DISEASERSIST"/>
</dbReference>
<dbReference type="Pfam" id="PF23559">
    <property type="entry name" value="WHD_DRP"/>
    <property type="match status" value="1"/>
</dbReference>
<dbReference type="Pfam" id="PF23598">
    <property type="entry name" value="LRR_14"/>
    <property type="match status" value="1"/>
</dbReference>
<feature type="compositionally biased region" description="Basic and acidic residues" evidence="4">
    <location>
        <begin position="892"/>
        <end position="910"/>
    </location>
</feature>
<dbReference type="Pfam" id="PF00931">
    <property type="entry name" value="NB-ARC"/>
    <property type="match status" value="1"/>
</dbReference>
<evidence type="ECO:0000256" key="1">
    <source>
        <dbReference type="ARBA" id="ARBA00022737"/>
    </source>
</evidence>
<dbReference type="InterPro" id="IPR002182">
    <property type="entry name" value="NB-ARC"/>
</dbReference>
<dbReference type="InterPro" id="IPR032675">
    <property type="entry name" value="LRR_dom_sf"/>
</dbReference>
<evidence type="ECO:0000259" key="5">
    <source>
        <dbReference type="Pfam" id="PF00931"/>
    </source>
</evidence>
<evidence type="ECO:0000313" key="10">
    <source>
        <dbReference type="Proteomes" id="UP000323000"/>
    </source>
</evidence>
<keyword evidence="3" id="KW-0611">Plant defense</keyword>
<dbReference type="PANTHER" id="PTHR23155">
    <property type="entry name" value="DISEASE RESISTANCE PROTEIN RP"/>
    <property type="match status" value="1"/>
</dbReference>
<keyword evidence="1" id="KW-0677">Repeat</keyword>
<dbReference type="SUPFAM" id="SSF52540">
    <property type="entry name" value="P-loop containing nucleoside triphosphate hydrolases"/>
    <property type="match status" value="1"/>
</dbReference>
<reference evidence="10" key="1">
    <citation type="journal article" date="2019" name="Gigascience">
        <title>De novo genome assembly of the endangered Acer yangbiense, a plant species with extremely small populations endemic to Yunnan Province, China.</title>
        <authorList>
            <person name="Yang J."/>
            <person name="Wariss H.M."/>
            <person name="Tao L."/>
            <person name="Zhang R."/>
            <person name="Yun Q."/>
            <person name="Hollingsworth P."/>
            <person name="Dao Z."/>
            <person name="Luo G."/>
            <person name="Guo H."/>
            <person name="Ma Y."/>
            <person name="Sun W."/>
        </authorList>
    </citation>
    <scope>NUCLEOTIDE SEQUENCE [LARGE SCALE GENOMIC DNA]</scope>
    <source>
        <strain evidence="10">cv. Malutang</strain>
    </source>
</reference>
<dbReference type="InterPro" id="IPR042197">
    <property type="entry name" value="Apaf_helical"/>
</dbReference>
<dbReference type="InterPro" id="IPR027417">
    <property type="entry name" value="P-loop_NTPase"/>
</dbReference>
<dbReference type="EMBL" id="VAHF01000002">
    <property type="protein sequence ID" value="TXG68470.1"/>
    <property type="molecule type" value="Genomic_DNA"/>
</dbReference>
<dbReference type="SUPFAM" id="SSF52058">
    <property type="entry name" value="L domain-like"/>
    <property type="match status" value="1"/>
</dbReference>
<dbReference type="InterPro" id="IPR038005">
    <property type="entry name" value="RX-like_CC"/>
</dbReference>
<feature type="domain" description="Disease resistance protein winged helix" evidence="7">
    <location>
        <begin position="482"/>
        <end position="551"/>
    </location>
</feature>
<proteinExistence type="predicted"/>
<comment type="caution">
    <text evidence="9">The sequence shown here is derived from an EMBL/GenBank/DDBJ whole genome shotgun (WGS) entry which is preliminary data.</text>
</comment>
<dbReference type="InterPro" id="IPR041118">
    <property type="entry name" value="Rx_N"/>
</dbReference>
<dbReference type="InterPro" id="IPR058922">
    <property type="entry name" value="WHD_DRP"/>
</dbReference>
<evidence type="ECO:0000259" key="7">
    <source>
        <dbReference type="Pfam" id="PF23559"/>
    </source>
</evidence>
<evidence type="ECO:0000259" key="8">
    <source>
        <dbReference type="Pfam" id="PF23598"/>
    </source>
</evidence>
<dbReference type="GO" id="GO:0043531">
    <property type="term" value="F:ADP binding"/>
    <property type="evidence" value="ECO:0007669"/>
    <property type="project" value="InterPro"/>
</dbReference>
<dbReference type="Gene3D" id="1.10.10.10">
    <property type="entry name" value="Winged helix-like DNA-binding domain superfamily/Winged helix DNA-binding domain"/>
    <property type="match status" value="1"/>
</dbReference>